<feature type="region of interest" description="Disordered" evidence="1">
    <location>
        <begin position="1"/>
        <end position="62"/>
    </location>
</feature>
<gene>
    <name evidence="2" type="ORF">P7K49_026554</name>
</gene>
<evidence type="ECO:0008006" key="4">
    <source>
        <dbReference type="Google" id="ProtNLM"/>
    </source>
</evidence>
<protein>
    <recommendedName>
        <fullName evidence="4">Histidine-rich glycoprotein-like</fullName>
    </recommendedName>
</protein>
<dbReference type="EMBL" id="JASSZA010000013">
    <property type="protein sequence ID" value="KAK2095138.1"/>
    <property type="molecule type" value="Genomic_DNA"/>
</dbReference>
<proteinExistence type="predicted"/>
<reference evidence="2 3" key="1">
    <citation type="submission" date="2023-05" db="EMBL/GenBank/DDBJ databases">
        <title>B98-5 Cell Line De Novo Hybrid Assembly: An Optical Mapping Approach.</title>
        <authorList>
            <person name="Kananen K."/>
            <person name="Auerbach J.A."/>
            <person name="Kautto E."/>
            <person name="Blachly J.S."/>
        </authorList>
    </citation>
    <scope>NUCLEOTIDE SEQUENCE [LARGE SCALE GENOMIC DNA]</scope>
    <source>
        <strain evidence="2">B95-8</strain>
        <tissue evidence="2">Cell line</tissue>
    </source>
</reference>
<keyword evidence="3" id="KW-1185">Reference proteome</keyword>
<feature type="compositionally biased region" description="Basic residues" evidence="1">
    <location>
        <begin position="10"/>
        <end position="37"/>
    </location>
</feature>
<evidence type="ECO:0000313" key="3">
    <source>
        <dbReference type="Proteomes" id="UP001266305"/>
    </source>
</evidence>
<evidence type="ECO:0000256" key="1">
    <source>
        <dbReference type="SAM" id="MobiDB-lite"/>
    </source>
</evidence>
<organism evidence="2 3">
    <name type="scientific">Saguinus oedipus</name>
    <name type="common">Cotton-top tamarin</name>
    <name type="synonym">Oedipomidas oedipus</name>
    <dbReference type="NCBI Taxonomy" id="9490"/>
    <lineage>
        <taxon>Eukaryota</taxon>
        <taxon>Metazoa</taxon>
        <taxon>Chordata</taxon>
        <taxon>Craniata</taxon>
        <taxon>Vertebrata</taxon>
        <taxon>Euteleostomi</taxon>
        <taxon>Mammalia</taxon>
        <taxon>Eutheria</taxon>
        <taxon>Euarchontoglires</taxon>
        <taxon>Primates</taxon>
        <taxon>Haplorrhini</taxon>
        <taxon>Platyrrhini</taxon>
        <taxon>Cebidae</taxon>
        <taxon>Callitrichinae</taxon>
        <taxon>Saguinus</taxon>
    </lineage>
</organism>
<dbReference type="Proteomes" id="UP001266305">
    <property type="component" value="Unassembled WGS sequence"/>
</dbReference>
<evidence type="ECO:0000313" key="2">
    <source>
        <dbReference type="EMBL" id="KAK2095138.1"/>
    </source>
</evidence>
<sequence>MIATTNMASWHRHHHHDRHHHYHQHHPHHPNYHHHHGLPSPSPHHSPFPDSHHNYTLHMTPNRDHNSTFILVTNTSTQELTSPPCPPSHLQSYHRHQNHHFNYPSMRLSSPAPPLMAVTIVSIAINP</sequence>
<accession>A0ABQ9UEW3</accession>
<comment type="caution">
    <text evidence="2">The sequence shown here is derived from an EMBL/GenBank/DDBJ whole genome shotgun (WGS) entry which is preliminary data.</text>
</comment>
<name>A0ABQ9UEW3_SAGOE</name>